<feature type="transmembrane region" description="Helical" evidence="1">
    <location>
        <begin position="6"/>
        <end position="24"/>
    </location>
</feature>
<keyword evidence="1" id="KW-1133">Transmembrane helix</keyword>
<dbReference type="OrthoDB" id="9792998at2"/>
<dbReference type="AlphaFoldDB" id="A0A2K8UGS7"/>
<feature type="transmembrane region" description="Helical" evidence="1">
    <location>
        <begin position="31"/>
        <end position="62"/>
    </location>
</feature>
<proteinExistence type="predicted"/>
<gene>
    <name evidence="2" type="ORF">THSYN_14880</name>
</gene>
<name>A0A2K8UGS7_9GAMM</name>
<dbReference type="KEGG" id="tsy:THSYN_14880"/>
<protein>
    <submittedName>
        <fullName evidence="2">Uncharacterized protein</fullName>
    </submittedName>
</protein>
<sequence>MKALAIIVNVFFPGIGTLLVKKWWQAFFQIVLGAIGVILAWTGIGGIIGVPIVFIVWVWAIVSAATAPT</sequence>
<dbReference type="Proteomes" id="UP000232638">
    <property type="component" value="Chromosome"/>
</dbReference>
<evidence type="ECO:0000256" key="1">
    <source>
        <dbReference type="SAM" id="Phobius"/>
    </source>
</evidence>
<keyword evidence="3" id="KW-1185">Reference proteome</keyword>
<dbReference type="EMBL" id="CP020370">
    <property type="protein sequence ID" value="AUB84784.1"/>
    <property type="molecule type" value="Genomic_DNA"/>
</dbReference>
<reference evidence="2 3" key="1">
    <citation type="submission" date="2017-03" db="EMBL/GenBank/DDBJ databases">
        <title>Complete genome sequence of Candidatus 'Thiodictyon syntrophicum' sp. nov. strain Cad16T, a photolithoautotroph purple sulfur bacterium isolated from an alpine meromictic lake.</title>
        <authorList>
            <person name="Luedin S.M."/>
            <person name="Pothier J.F."/>
            <person name="Danza F."/>
            <person name="Storelli N."/>
            <person name="Wittwer M."/>
            <person name="Tonolla M."/>
        </authorList>
    </citation>
    <scope>NUCLEOTIDE SEQUENCE [LARGE SCALE GENOMIC DNA]</scope>
    <source>
        <strain evidence="2 3">Cad16T</strain>
    </source>
</reference>
<keyword evidence="1" id="KW-0472">Membrane</keyword>
<keyword evidence="1" id="KW-0812">Transmembrane</keyword>
<organism evidence="2 3">
    <name type="scientific">Candidatus Thiodictyon syntrophicum</name>
    <dbReference type="NCBI Taxonomy" id="1166950"/>
    <lineage>
        <taxon>Bacteria</taxon>
        <taxon>Pseudomonadati</taxon>
        <taxon>Pseudomonadota</taxon>
        <taxon>Gammaproteobacteria</taxon>
        <taxon>Chromatiales</taxon>
        <taxon>Chromatiaceae</taxon>
        <taxon>Thiodictyon</taxon>
    </lineage>
</organism>
<accession>A0A2K8UGS7</accession>
<evidence type="ECO:0000313" key="2">
    <source>
        <dbReference type="EMBL" id="AUB84784.1"/>
    </source>
</evidence>
<dbReference type="RefSeq" id="WP_100922440.1">
    <property type="nucleotide sequence ID" value="NZ_CP020370.1"/>
</dbReference>
<evidence type="ECO:0000313" key="3">
    <source>
        <dbReference type="Proteomes" id="UP000232638"/>
    </source>
</evidence>